<keyword evidence="1" id="KW-1133">Transmembrane helix</keyword>
<name>A0ABV0CSC3_9SPHN</name>
<keyword evidence="3" id="KW-1185">Reference proteome</keyword>
<dbReference type="EMBL" id="JBDLBR010000001">
    <property type="protein sequence ID" value="MEN7535774.1"/>
    <property type="molecule type" value="Genomic_DNA"/>
</dbReference>
<comment type="caution">
    <text evidence="2">The sequence shown here is derived from an EMBL/GenBank/DDBJ whole genome shotgun (WGS) entry which is preliminary data.</text>
</comment>
<dbReference type="Proteomes" id="UP001484535">
    <property type="component" value="Unassembled WGS sequence"/>
</dbReference>
<feature type="transmembrane region" description="Helical" evidence="1">
    <location>
        <begin position="165"/>
        <end position="185"/>
    </location>
</feature>
<evidence type="ECO:0000256" key="1">
    <source>
        <dbReference type="RuleBase" id="RU363076"/>
    </source>
</evidence>
<keyword evidence="1" id="KW-0472">Membrane</keyword>
<keyword evidence="1" id="KW-1003">Cell membrane</keyword>
<sequence>MIFGIRRWPIVPTLVVLLAAAIMVKLGFWQLDRLGQKEAMIAEFSRNAQSSSVAELSSLDGADDLVYRRVRFSCATPSGWTAVAGRSADNAAGYVHRYVCRAGEPALLADIGWSRGPREPTFAGGEISGVLVRLGEDYKVVASDGLAGLQPIARPDPNDMPNNHLAYAVQWFFFALTALVIYVLALRRRQREA</sequence>
<reference evidence="2 3" key="1">
    <citation type="submission" date="2024-05" db="EMBL/GenBank/DDBJ databases">
        <authorList>
            <person name="Park S."/>
        </authorList>
    </citation>
    <scope>NUCLEOTIDE SEQUENCE [LARGE SCALE GENOMIC DNA]</scope>
    <source>
        <strain evidence="2 3">DGU5</strain>
    </source>
</reference>
<gene>
    <name evidence="2" type="ORF">ABDJ38_01125</name>
</gene>
<dbReference type="CDD" id="cd06662">
    <property type="entry name" value="SURF1"/>
    <property type="match status" value="1"/>
</dbReference>
<protein>
    <recommendedName>
        <fullName evidence="1">SURF1-like protein</fullName>
    </recommendedName>
</protein>
<accession>A0ABV0CSC3</accession>
<dbReference type="RefSeq" id="WP_346783234.1">
    <property type="nucleotide sequence ID" value="NZ_JBDLBR010000001.1"/>
</dbReference>
<comment type="subcellular location">
    <subcellularLocation>
        <location evidence="1">Cell membrane</location>
        <topology evidence="1">Multi-pass membrane protein</topology>
    </subcellularLocation>
</comment>
<dbReference type="InterPro" id="IPR002994">
    <property type="entry name" value="Surf1/Shy1"/>
</dbReference>
<proteinExistence type="inferred from homology"/>
<dbReference type="Pfam" id="PF02104">
    <property type="entry name" value="SURF1"/>
    <property type="match status" value="1"/>
</dbReference>
<keyword evidence="1" id="KW-0812">Transmembrane</keyword>
<evidence type="ECO:0000313" key="2">
    <source>
        <dbReference type="EMBL" id="MEN7535774.1"/>
    </source>
</evidence>
<comment type="similarity">
    <text evidence="1">Belongs to the SURF1 family.</text>
</comment>
<organism evidence="2 3">
    <name type="scientific">Aurantiacibacter flavus</name>
    <dbReference type="NCBI Taxonomy" id="3145232"/>
    <lineage>
        <taxon>Bacteria</taxon>
        <taxon>Pseudomonadati</taxon>
        <taxon>Pseudomonadota</taxon>
        <taxon>Alphaproteobacteria</taxon>
        <taxon>Sphingomonadales</taxon>
        <taxon>Erythrobacteraceae</taxon>
        <taxon>Aurantiacibacter</taxon>
    </lineage>
</organism>
<evidence type="ECO:0000313" key="3">
    <source>
        <dbReference type="Proteomes" id="UP001484535"/>
    </source>
</evidence>
<feature type="transmembrane region" description="Helical" evidence="1">
    <location>
        <begin position="12"/>
        <end position="31"/>
    </location>
</feature>